<evidence type="ECO:0000313" key="3">
    <source>
        <dbReference type="Proteomes" id="UP000195521"/>
    </source>
</evidence>
<sequence length="156" mass="18059">KLDCACEKKIFDIIDKIDKSRKSYNKIIKKKIHLKYGFGFVTTCLVPLLGIILPVLDMIDSNIMVNSSQSSQGYKTILNASGIPMEFSYIYIAFFLILSYIILAIINYIMVKIMYSVNSNKIKIYESIKFLYDFSKYHFVLGEIVEKILHLSLKFI</sequence>
<feature type="transmembrane region" description="Helical" evidence="1">
    <location>
        <begin position="89"/>
        <end position="111"/>
    </location>
</feature>
<dbReference type="InterPro" id="IPR022139">
    <property type="entry name" value="Fam-L/Fam-M-like_plasmodium"/>
</dbReference>
<evidence type="ECO:0000313" key="2">
    <source>
        <dbReference type="EMBL" id="GAW84084.1"/>
    </source>
</evidence>
<protein>
    <submittedName>
        <fullName evidence="2">Variable surface protein</fullName>
    </submittedName>
</protein>
<dbReference type="GeneID" id="39744892"/>
<dbReference type="AlphaFoldDB" id="A0A1Y1JW26"/>
<evidence type="ECO:0000256" key="1">
    <source>
        <dbReference type="SAM" id="Phobius"/>
    </source>
</evidence>
<dbReference type="Proteomes" id="UP000195521">
    <property type="component" value="Unassembled WGS sequence"/>
</dbReference>
<dbReference type="EMBL" id="BDQF01000103">
    <property type="protein sequence ID" value="GAW84084.1"/>
    <property type="molecule type" value="Genomic_DNA"/>
</dbReference>
<keyword evidence="1" id="KW-0812">Transmembrane</keyword>
<proteinExistence type="predicted"/>
<comment type="caution">
    <text evidence="2">The sequence shown here is derived from an EMBL/GenBank/DDBJ whole genome shotgun (WGS) entry which is preliminary data.</text>
</comment>
<name>A0A1Y1JW26_PLAGO</name>
<keyword evidence="1" id="KW-1133">Transmembrane helix</keyword>
<reference evidence="3" key="1">
    <citation type="submission" date="2017-04" db="EMBL/GenBank/DDBJ databases">
        <title>Plasmodium gonderi genome.</title>
        <authorList>
            <person name="Arisue N."/>
            <person name="Honma H."/>
            <person name="Kawai S."/>
            <person name="Tougan T."/>
            <person name="Tanabe K."/>
            <person name="Horii T."/>
        </authorList>
    </citation>
    <scope>NUCLEOTIDE SEQUENCE [LARGE SCALE GENOMIC DNA]</scope>
    <source>
        <strain evidence="3">ATCC 30045</strain>
    </source>
</reference>
<dbReference type="RefSeq" id="XP_028546673.1">
    <property type="nucleotide sequence ID" value="XM_028690872.1"/>
</dbReference>
<dbReference type="Pfam" id="PF12420">
    <property type="entry name" value="DUF3671"/>
    <property type="match status" value="1"/>
</dbReference>
<accession>A0A1Y1JW26</accession>
<feature type="non-terminal residue" evidence="2">
    <location>
        <position position="1"/>
    </location>
</feature>
<keyword evidence="3" id="KW-1185">Reference proteome</keyword>
<organism evidence="2 3">
    <name type="scientific">Plasmodium gonderi</name>
    <dbReference type="NCBI Taxonomy" id="77519"/>
    <lineage>
        <taxon>Eukaryota</taxon>
        <taxon>Sar</taxon>
        <taxon>Alveolata</taxon>
        <taxon>Apicomplexa</taxon>
        <taxon>Aconoidasida</taxon>
        <taxon>Haemosporida</taxon>
        <taxon>Plasmodiidae</taxon>
        <taxon>Plasmodium</taxon>
        <taxon>Plasmodium (Plasmodium)</taxon>
    </lineage>
</organism>
<feature type="transmembrane region" description="Helical" evidence="1">
    <location>
        <begin position="36"/>
        <end position="56"/>
    </location>
</feature>
<gene>
    <name evidence="2" type="ORF">PGO_000995</name>
</gene>
<keyword evidence="1" id="KW-0472">Membrane</keyword>